<dbReference type="Gene3D" id="1.10.8.60">
    <property type="match status" value="1"/>
</dbReference>
<dbReference type="InterPro" id="IPR024633">
    <property type="entry name" value="DnaA_N_dom"/>
</dbReference>
<reference evidence="4 5" key="1">
    <citation type="journal article" date="2019" name="Lett. Appl. Microbiol.">
        <title>A case of 'blown pack' spoilage of vacuum-packaged pork likely associated with Clostridium estertheticum in Canada.</title>
        <authorList>
            <person name="Zhang P."/>
            <person name="Ward P."/>
            <person name="McMullen L.M."/>
            <person name="Yang X."/>
        </authorList>
    </citation>
    <scope>NUCLEOTIDE SEQUENCE [LARGE SCALE GENOMIC DNA]</scope>
    <source>
        <strain evidence="4 5">MA19</strain>
    </source>
</reference>
<accession>A0A5N7J421</accession>
<dbReference type="InterPro" id="IPR027417">
    <property type="entry name" value="P-loop_NTPase"/>
</dbReference>
<dbReference type="Proteomes" id="UP000342249">
    <property type="component" value="Unassembled WGS sequence"/>
</dbReference>
<sequence>MKDVSYNTWIEPICVIKLDGVAIKLAVPSEFHKEIVKERYLKGIKSAILNVTGREYKIEISVIKILESKGEICSINTANKNKFIPCKVNSKYLFENMVVGKNNELAYKSALKVAKSPGEDMRLLYIYGEAGMGKTHLLNSINNYIVENSKHLKVINITIYKFINNMINSISNDKNDLFNSEFYNSDVLVFDDLQDIDGKERSQEEFKNILNTVLAMGKQVVLGSSKPSREIIINGEKLESVFEVSAAFQLTKPDLNTKIEILKSRISKEELLFIDDDTINVIAGNVDTNVRELIGAYNKVVSYSKMVDKKIDRQELLSII</sequence>
<feature type="domain" description="DnaA N-terminal" evidence="3">
    <location>
        <begin position="3"/>
        <end position="47"/>
    </location>
</feature>
<dbReference type="CDD" id="cd00009">
    <property type="entry name" value="AAA"/>
    <property type="match status" value="1"/>
</dbReference>
<dbReference type="AlphaFoldDB" id="A0A5N7J421"/>
<dbReference type="InterPro" id="IPR038454">
    <property type="entry name" value="DnaA_N_sf"/>
</dbReference>
<dbReference type="Gene3D" id="3.40.50.300">
    <property type="entry name" value="P-loop containing nucleotide triphosphate hydrolases"/>
    <property type="match status" value="1"/>
</dbReference>
<keyword evidence="1" id="KW-0235">DNA replication</keyword>
<name>A0A5N7J421_9CLOT</name>
<dbReference type="SUPFAM" id="SSF52540">
    <property type="entry name" value="P-loop containing nucleoside triphosphate hydrolases"/>
    <property type="match status" value="1"/>
</dbReference>
<comment type="caution">
    <text evidence="4">The sequence shown here is derived from an EMBL/GenBank/DDBJ whole genome shotgun (WGS) entry which is preliminary data.</text>
</comment>
<comment type="similarity">
    <text evidence="1">Belongs to the DnaA family.</text>
</comment>
<dbReference type="Pfam" id="PF11638">
    <property type="entry name" value="DnaA_N"/>
    <property type="match status" value="1"/>
</dbReference>
<dbReference type="InterPro" id="IPR020591">
    <property type="entry name" value="Chromosome_initiator_DnaA-like"/>
</dbReference>
<dbReference type="EMBL" id="SPSF01000035">
    <property type="protein sequence ID" value="MPQ63484.1"/>
    <property type="molecule type" value="Genomic_DNA"/>
</dbReference>
<protein>
    <submittedName>
        <fullName evidence="4">AAA family ATPase</fullName>
    </submittedName>
</protein>
<proteinExistence type="inferred from homology"/>
<dbReference type="GO" id="GO:0005886">
    <property type="term" value="C:plasma membrane"/>
    <property type="evidence" value="ECO:0007669"/>
    <property type="project" value="TreeGrafter"/>
</dbReference>
<dbReference type="Pfam" id="PF00308">
    <property type="entry name" value="Bac_DnaA"/>
    <property type="match status" value="1"/>
</dbReference>
<dbReference type="InterPro" id="IPR013317">
    <property type="entry name" value="DnaA_dom"/>
</dbReference>
<organism evidence="4 5">
    <name type="scientific">Clostridium estertheticum</name>
    <dbReference type="NCBI Taxonomy" id="238834"/>
    <lineage>
        <taxon>Bacteria</taxon>
        <taxon>Bacillati</taxon>
        <taxon>Bacillota</taxon>
        <taxon>Clostridia</taxon>
        <taxon>Eubacteriales</taxon>
        <taxon>Clostridiaceae</taxon>
        <taxon>Clostridium</taxon>
    </lineage>
</organism>
<dbReference type="GO" id="GO:0006270">
    <property type="term" value="P:DNA replication initiation"/>
    <property type="evidence" value="ECO:0007669"/>
    <property type="project" value="TreeGrafter"/>
</dbReference>
<dbReference type="PANTHER" id="PTHR30050">
    <property type="entry name" value="CHROMOSOMAL REPLICATION INITIATOR PROTEIN DNAA"/>
    <property type="match status" value="1"/>
</dbReference>
<evidence type="ECO:0000313" key="4">
    <source>
        <dbReference type="EMBL" id="MPQ63484.1"/>
    </source>
</evidence>
<evidence type="ECO:0000259" key="3">
    <source>
        <dbReference type="Pfam" id="PF11638"/>
    </source>
</evidence>
<dbReference type="Gene3D" id="3.30.300.180">
    <property type="match status" value="1"/>
</dbReference>
<evidence type="ECO:0000259" key="2">
    <source>
        <dbReference type="Pfam" id="PF00308"/>
    </source>
</evidence>
<dbReference type="PRINTS" id="PR00051">
    <property type="entry name" value="DNAA"/>
</dbReference>
<gene>
    <name evidence="4" type="ORF">E4V82_15365</name>
</gene>
<dbReference type="GO" id="GO:0003688">
    <property type="term" value="F:DNA replication origin binding"/>
    <property type="evidence" value="ECO:0007669"/>
    <property type="project" value="TreeGrafter"/>
</dbReference>
<evidence type="ECO:0000313" key="5">
    <source>
        <dbReference type="Proteomes" id="UP000342249"/>
    </source>
</evidence>
<dbReference type="PANTHER" id="PTHR30050:SF2">
    <property type="entry name" value="CHROMOSOMAL REPLICATION INITIATOR PROTEIN DNAA"/>
    <property type="match status" value="1"/>
</dbReference>
<evidence type="ECO:0000256" key="1">
    <source>
        <dbReference type="RuleBase" id="RU004227"/>
    </source>
</evidence>
<feature type="domain" description="Chromosomal replication initiator protein DnaA ATPAse" evidence="2">
    <location>
        <begin position="89"/>
        <end position="244"/>
    </location>
</feature>